<dbReference type="Proteomes" id="UP000182771">
    <property type="component" value="Unassembled WGS sequence"/>
</dbReference>
<dbReference type="OrthoDB" id="1149159at2"/>
<protein>
    <submittedName>
        <fullName evidence="3">Lipocalin-like domain-containing protein</fullName>
    </submittedName>
</protein>
<dbReference type="Pfam" id="PF13648">
    <property type="entry name" value="Lipocalin_4"/>
    <property type="match status" value="1"/>
</dbReference>
<feature type="signal peptide" evidence="1">
    <location>
        <begin position="1"/>
        <end position="18"/>
    </location>
</feature>
<dbReference type="RefSeq" id="WP_016420185.1">
    <property type="nucleotide sequence ID" value="NZ_FNND01000002.1"/>
</dbReference>
<dbReference type="GeneID" id="85016320"/>
<reference evidence="3 4" key="1">
    <citation type="submission" date="2016-10" db="EMBL/GenBank/DDBJ databases">
        <authorList>
            <person name="Varghese N."/>
            <person name="Submissions S."/>
        </authorList>
    </citation>
    <scope>NUCLEOTIDE SEQUENCE [LARGE SCALE GENOMIC DNA]</scope>
    <source>
        <strain evidence="3 4">DSM 11449</strain>
    </source>
</reference>
<gene>
    <name evidence="3" type="ORF">SAMN05444420_102227</name>
</gene>
<dbReference type="AlphaFoldDB" id="A0A1H2TM90"/>
<name>A0A1H2TM90_9FLAO</name>
<evidence type="ECO:0000313" key="4">
    <source>
        <dbReference type="Proteomes" id="UP000182771"/>
    </source>
</evidence>
<comment type="caution">
    <text evidence="3">The sequence shown here is derived from an EMBL/GenBank/DDBJ whole genome shotgun (WGS) entry which is preliminary data.</text>
</comment>
<dbReference type="PROSITE" id="PS51257">
    <property type="entry name" value="PROKAR_LIPOPROTEIN"/>
    <property type="match status" value="1"/>
</dbReference>
<evidence type="ECO:0000259" key="2">
    <source>
        <dbReference type="Pfam" id="PF13648"/>
    </source>
</evidence>
<accession>A0A1H2TM90</accession>
<sequence length="131" mass="14636">MRKLVGFAALLALLSACSKKPSLQGDWQIASIAVNDRTQPLDDCTKKTYLSFGKDSITYHAFVPFDNCKENISRLPYTATPDSIKVTNELKRIERSLYQIKGDTLIITDAAEIQGQKIVSKVKLVRKTSDK</sequence>
<evidence type="ECO:0000313" key="3">
    <source>
        <dbReference type="EMBL" id="SDW44359.1"/>
    </source>
</evidence>
<evidence type="ECO:0000256" key="1">
    <source>
        <dbReference type="SAM" id="SignalP"/>
    </source>
</evidence>
<keyword evidence="1" id="KW-0732">Signal</keyword>
<organism evidence="3 4">
    <name type="scientific">Capnocytophaga granulosa</name>
    <dbReference type="NCBI Taxonomy" id="45242"/>
    <lineage>
        <taxon>Bacteria</taxon>
        <taxon>Pseudomonadati</taxon>
        <taxon>Bacteroidota</taxon>
        <taxon>Flavobacteriia</taxon>
        <taxon>Flavobacteriales</taxon>
        <taxon>Flavobacteriaceae</taxon>
        <taxon>Capnocytophaga</taxon>
    </lineage>
</organism>
<feature type="chain" id="PRO_5028944589" evidence="1">
    <location>
        <begin position="19"/>
        <end position="131"/>
    </location>
</feature>
<feature type="domain" description="Lipocalin-like" evidence="2">
    <location>
        <begin position="23"/>
        <end position="106"/>
    </location>
</feature>
<keyword evidence="4" id="KW-1185">Reference proteome</keyword>
<proteinExistence type="predicted"/>
<dbReference type="InterPro" id="IPR024311">
    <property type="entry name" value="Lipocalin-like"/>
</dbReference>
<dbReference type="EMBL" id="FNND01000002">
    <property type="protein sequence ID" value="SDW44359.1"/>
    <property type="molecule type" value="Genomic_DNA"/>
</dbReference>